<gene>
    <name evidence="3" type="ORF">POLS_LOCUS9293</name>
</gene>
<dbReference type="PANTHER" id="PTHR48081">
    <property type="entry name" value="AB HYDROLASE SUPERFAMILY PROTEIN C4A8.06C"/>
    <property type="match status" value="1"/>
</dbReference>
<evidence type="ECO:0000256" key="1">
    <source>
        <dbReference type="ARBA" id="ARBA00022801"/>
    </source>
</evidence>
<keyword evidence="1" id="KW-0378">Hydrolase</keyword>
<dbReference type="Gene3D" id="3.40.50.1820">
    <property type="entry name" value="alpha/beta hydrolase"/>
    <property type="match status" value="1"/>
</dbReference>
<dbReference type="InterPro" id="IPR050300">
    <property type="entry name" value="GDXG_lipolytic_enzyme"/>
</dbReference>
<sequence length="292" mass="31901">MEGFGTLEAVRNTRAYGLQVYNRITAHPDEVLQIPSREPGRAIRIHAYNTLNRGDKPVPVLINFHGSGFIVPLHGTDDEYARAIVDKTDHAVLDCSYRLAPESPWPAAVHDAEDVVKWVLSRPDQFSPSQISISGFSAGASLSLIMSGAVFPSKTFRNVVAIYPATDLTEDAATKTAPDPNPSVDALPAELMNLFVACYVPDAQDRKTPLVSAAFIPMESFSGRLLLVTGACDPLCLEAEALGQKIKERGNAHVEMIRYDGCEHTFDKIYTEGSVQEAAKDDLKKVADFIQQ</sequence>
<dbReference type="InterPro" id="IPR029058">
    <property type="entry name" value="AB_hydrolase_fold"/>
</dbReference>
<keyword evidence="4" id="KW-1185">Reference proteome</keyword>
<organism evidence="3 4">
    <name type="scientific">Penicillium olsonii</name>
    <dbReference type="NCBI Taxonomy" id="99116"/>
    <lineage>
        <taxon>Eukaryota</taxon>
        <taxon>Fungi</taxon>
        <taxon>Dikarya</taxon>
        <taxon>Ascomycota</taxon>
        <taxon>Pezizomycotina</taxon>
        <taxon>Eurotiomycetes</taxon>
        <taxon>Eurotiomycetidae</taxon>
        <taxon>Eurotiales</taxon>
        <taxon>Aspergillaceae</taxon>
        <taxon>Penicillium</taxon>
    </lineage>
</organism>
<dbReference type="Proteomes" id="UP001153618">
    <property type="component" value="Unassembled WGS sequence"/>
</dbReference>
<dbReference type="PANTHER" id="PTHR48081:SF8">
    <property type="entry name" value="ALPHA_BETA HYDROLASE FOLD-3 DOMAIN-CONTAINING PROTEIN-RELATED"/>
    <property type="match status" value="1"/>
</dbReference>
<dbReference type="InterPro" id="IPR013094">
    <property type="entry name" value="AB_hydrolase_3"/>
</dbReference>
<dbReference type="GO" id="GO:0017000">
    <property type="term" value="P:antibiotic biosynthetic process"/>
    <property type="evidence" value="ECO:0007669"/>
    <property type="project" value="UniProtKB-ARBA"/>
</dbReference>
<reference evidence="3" key="1">
    <citation type="submission" date="2021-07" db="EMBL/GenBank/DDBJ databases">
        <authorList>
            <person name="Branca A.L. A."/>
        </authorList>
    </citation>
    <scope>NUCLEOTIDE SEQUENCE</scope>
</reference>
<dbReference type="SUPFAM" id="SSF53474">
    <property type="entry name" value="alpha/beta-Hydrolases"/>
    <property type="match status" value="1"/>
</dbReference>
<feature type="domain" description="Alpha/beta hydrolase fold-3" evidence="2">
    <location>
        <begin position="61"/>
        <end position="266"/>
    </location>
</feature>
<dbReference type="AlphaFoldDB" id="A0A9W4N6R1"/>
<dbReference type="GO" id="GO:0072330">
    <property type="term" value="P:monocarboxylic acid biosynthetic process"/>
    <property type="evidence" value="ECO:0007669"/>
    <property type="project" value="UniProtKB-ARBA"/>
</dbReference>
<evidence type="ECO:0000313" key="4">
    <source>
        <dbReference type="Proteomes" id="UP001153618"/>
    </source>
</evidence>
<accession>A0A9W4N6R1</accession>
<comment type="caution">
    <text evidence="3">The sequence shown here is derived from an EMBL/GenBank/DDBJ whole genome shotgun (WGS) entry which is preliminary data.</text>
</comment>
<name>A0A9W4N6R1_PENOL</name>
<dbReference type="Pfam" id="PF07859">
    <property type="entry name" value="Abhydrolase_3"/>
    <property type="match status" value="1"/>
</dbReference>
<dbReference type="EMBL" id="CAJVOS010000093">
    <property type="protein sequence ID" value="CAG8273414.1"/>
    <property type="molecule type" value="Genomic_DNA"/>
</dbReference>
<dbReference type="OrthoDB" id="408631at2759"/>
<evidence type="ECO:0000259" key="2">
    <source>
        <dbReference type="Pfam" id="PF07859"/>
    </source>
</evidence>
<proteinExistence type="predicted"/>
<evidence type="ECO:0000313" key="3">
    <source>
        <dbReference type="EMBL" id="CAG8273414.1"/>
    </source>
</evidence>
<protein>
    <recommendedName>
        <fullName evidence="2">Alpha/beta hydrolase fold-3 domain-containing protein</fullName>
    </recommendedName>
</protein>
<dbReference type="GO" id="GO:0016787">
    <property type="term" value="F:hydrolase activity"/>
    <property type="evidence" value="ECO:0007669"/>
    <property type="project" value="UniProtKB-KW"/>
</dbReference>